<name>A0A412AXL7_9FIRM</name>
<comment type="caution">
    <text evidence="3">The sequence shown here is derived from an EMBL/GenBank/DDBJ whole genome shotgun (WGS) entry which is preliminary data.</text>
</comment>
<organism evidence="3 4">
    <name type="scientific">[Clostridium] leptum</name>
    <dbReference type="NCBI Taxonomy" id="1535"/>
    <lineage>
        <taxon>Bacteria</taxon>
        <taxon>Bacillati</taxon>
        <taxon>Bacillota</taxon>
        <taxon>Clostridia</taxon>
        <taxon>Eubacteriales</taxon>
        <taxon>Oscillospiraceae</taxon>
        <taxon>Oscillospiraceae incertae sedis</taxon>
    </lineage>
</organism>
<accession>A0A412AXL7</accession>
<evidence type="ECO:0000256" key="1">
    <source>
        <dbReference type="SAM" id="Coils"/>
    </source>
</evidence>
<feature type="compositionally biased region" description="Basic and acidic residues" evidence="2">
    <location>
        <begin position="52"/>
        <end position="63"/>
    </location>
</feature>
<reference evidence="3 4" key="1">
    <citation type="submission" date="2018-08" db="EMBL/GenBank/DDBJ databases">
        <title>A genome reference for cultivated species of the human gut microbiota.</title>
        <authorList>
            <person name="Zou Y."/>
            <person name="Xue W."/>
            <person name="Luo G."/>
        </authorList>
    </citation>
    <scope>NUCLEOTIDE SEQUENCE [LARGE SCALE GENOMIC DNA]</scope>
    <source>
        <strain evidence="3 4">AF28-26</strain>
    </source>
</reference>
<evidence type="ECO:0000313" key="3">
    <source>
        <dbReference type="EMBL" id="RGQ41109.1"/>
    </source>
</evidence>
<gene>
    <name evidence="3" type="ORF">DWY99_06650</name>
</gene>
<feature type="region of interest" description="Disordered" evidence="2">
    <location>
        <begin position="33"/>
        <end position="92"/>
    </location>
</feature>
<proteinExistence type="predicted"/>
<dbReference type="Proteomes" id="UP000284751">
    <property type="component" value="Unassembled WGS sequence"/>
</dbReference>
<protein>
    <submittedName>
        <fullName evidence="3">HK97 gp10 family phage protein</fullName>
    </submittedName>
</protein>
<feature type="compositionally biased region" description="Polar residues" evidence="2">
    <location>
        <begin position="34"/>
        <end position="51"/>
    </location>
</feature>
<dbReference type="AlphaFoldDB" id="A0A412AXL7"/>
<sequence length="125" mass="14183">MAGFKIALEGVEELENRLNQLNSVRWEAVRKKQTAQMLNRARQSGGTPVSTEKTRPKGPHGELRQSSSSSGEEVGYTKEYGPHVEYGHRTVNGGFVPGQRFLQRNVETQRKIYKKDLLDAIRKEQ</sequence>
<keyword evidence="1" id="KW-0175">Coiled coil</keyword>
<feature type="coiled-coil region" evidence="1">
    <location>
        <begin position="4"/>
        <end position="31"/>
    </location>
</feature>
<evidence type="ECO:0000313" key="4">
    <source>
        <dbReference type="Proteomes" id="UP000284751"/>
    </source>
</evidence>
<evidence type="ECO:0000256" key="2">
    <source>
        <dbReference type="SAM" id="MobiDB-lite"/>
    </source>
</evidence>
<dbReference type="EMBL" id="QRTC01000021">
    <property type="protein sequence ID" value="RGQ41109.1"/>
    <property type="molecule type" value="Genomic_DNA"/>
</dbReference>